<dbReference type="Gene3D" id="1.20.5.2950">
    <property type="match status" value="1"/>
</dbReference>
<dbReference type="EMBL" id="JADIME010000002">
    <property type="protein sequence ID" value="MBO8464396.1"/>
    <property type="molecule type" value="Genomic_DNA"/>
</dbReference>
<name>A0A9D9I3J2_9BACT</name>
<evidence type="ECO:0008006" key="3">
    <source>
        <dbReference type="Google" id="ProtNLM"/>
    </source>
</evidence>
<dbReference type="Proteomes" id="UP000823597">
    <property type="component" value="Unassembled WGS sequence"/>
</dbReference>
<reference evidence="1" key="2">
    <citation type="journal article" date="2021" name="PeerJ">
        <title>Extensive microbial diversity within the chicken gut microbiome revealed by metagenomics and culture.</title>
        <authorList>
            <person name="Gilroy R."/>
            <person name="Ravi A."/>
            <person name="Getino M."/>
            <person name="Pursley I."/>
            <person name="Horton D.L."/>
            <person name="Alikhan N.F."/>
            <person name="Baker D."/>
            <person name="Gharbi K."/>
            <person name="Hall N."/>
            <person name="Watson M."/>
            <person name="Adriaenssens E.M."/>
            <person name="Foster-Nyarko E."/>
            <person name="Jarju S."/>
            <person name="Secka A."/>
            <person name="Antonio M."/>
            <person name="Oren A."/>
            <person name="Chaudhuri R.R."/>
            <person name="La Ragione R."/>
            <person name="Hildebrand F."/>
            <person name="Pallen M.J."/>
        </authorList>
    </citation>
    <scope>NUCLEOTIDE SEQUENCE</scope>
    <source>
        <strain evidence="1">10037</strain>
    </source>
</reference>
<dbReference type="CDD" id="cd06503">
    <property type="entry name" value="ATP-synt_Fo_b"/>
    <property type="match status" value="1"/>
</dbReference>
<gene>
    <name evidence="1" type="ORF">IAB93_00180</name>
</gene>
<organism evidence="1 2">
    <name type="scientific">Candidatus Merdivivens pullistercoris</name>
    <dbReference type="NCBI Taxonomy" id="2840873"/>
    <lineage>
        <taxon>Bacteria</taxon>
        <taxon>Pseudomonadati</taxon>
        <taxon>Bacteroidota</taxon>
        <taxon>Bacteroidia</taxon>
        <taxon>Bacteroidales</taxon>
        <taxon>Muribaculaceae</taxon>
        <taxon>Muribaculaceae incertae sedis</taxon>
        <taxon>Candidatus Merdivivens</taxon>
    </lineage>
</organism>
<proteinExistence type="predicted"/>
<dbReference type="AlphaFoldDB" id="A0A9D9I3J2"/>
<sequence length="203" mass="22477">MSNKLQELTDRLYNEGLSKGKQEGAEIVKKAETEAGRILSEAQRKAEDIVASARKEAEQIIKKAESDIRTAVSQSLSSTRQQIENMIVAEAAGKAPEELMSNEDFVKKMIESIVAAFNPAGSEPVDLDFVLPESLKAGIGPYLHGVIDRKFKNEIHVSYSDKFKGGFTVGPRGQGYFISFTDEEFERLISEHLRPAARKLLFG</sequence>
<evidence type="ECO:0000313" key="1">
    <source>
        <dbReference type="EMBL" id="MBO8464396.1"/>
    </source>
</evidence>
<reference evidence="1" key="1">
    <citation type="submission" date="2020-10" db="EMBL/GenBank/DDBJ databases">
        <authorList>
            <person name="Gilroy R."/>
        </authorList>
    </citation>
    <scope>NUCLEOTIDE SEQUENCE</scope>
    <source>
        <strain evidence="1">10037</strain>
    </source>
</reference>
<protein>
    <recommendedName>
        <fullName evidence="3">V-type ATP synthase subunit E</fullName>
    </recommendedName>
</protein>
<evidence type="ECO:0000313" key="2">
    <source>
        <dbReference type="Proteomes" id="UP000823597"/>
    </source>
</evidence>
<accession>A0A9D9I3J2</accession>
<comment type="caution">
    <text evidence="1">The sequence shown here is derived from an EMBL/GenBank/DDBJ whole genome shotgun (WGS) entry which is preliminary data.</text>
</comment>